<sequence>MARGNVLTRDKMTKPLAADAYEKVLAIAALALFGTIMVALAKGYPRWGGVPLVIWGHLVTVMLALVLTPVMLLRPRGDRPHRILGMIWVVAMVLTAVESFFVRSTNHGRFSVIHIISAYVVIAAPLLWWSARNHRIASHRRQVRGMVTGALLIAGFFTLPFGRLLGRWLFA</sequence>
<keyword evidence="1" id="KW-1133">Transmembrane helix</keyword>
<protein>
    <submittedName>
        <fullName evidence="2">DUF2306 domain-containing protein</fullName>
    </submittedName>
</protein>
<name>A0ABU4PTS0_9SPHN</name>
<keyword evidence="1" id="KW-0812">Transmembrane</keyword>
<dbReference type="RefSeq" id="WP_010406506.1">
    <property type="nucleotide sequence ID" value="NZ_JAWXXV010000001.1"/>
</dbReference>
<proteinExistence type="predicted"/>
<organism evidence="2 3">
    <name type="scientific">Sphingomonas echinoides</name>
    <dbReference type="NCBI Taxonomy" id="59803"/>
    <lineage>
        <taxon>Bacteria</taxon>
        <taxon>Pseudomonadati</taxon>
        <taxon>Pseudomonadota</taxon>
        <taxon>Alphaproteobacteria</taxon>
        <taxon>Sphingomonadales</taxon>
        <taxon>Sphingomonadaceae</taxon>
        <taxon>Sphingomonas</taxon>
    </lineage>
</organism>
<comment type="caution">
    <text evidence="2">The sequence shown here is derived from an EMBL/GenBank/DDBJ whole genome shotgun (WGS) entry which is preliminary data.</text>
</comment>
<feature type="transmembrane region" description="Helical" evidence="1">
    <location>
        <begin position="20"/>
        <end position="40"/>
    </location>
</feature>
<dbReference type="Proteomes" id="UP001279660">
    <property type="component" value="Unassembled WGS sequence"/>
</dbReference>
<dbReference type="EMBL" id="JAWXXV010000001">
    <property type="protein sequence ID" value="MDX5986249.1"/>
    <property type="molecule type" value="Genomic_DNA"/>
</dbReference>
<keyword evidence="1" id="KW-0472">Membrane</keyword>
<gene>
    <name evidence="2" type="ORF">SIL82_18480</name>
</gene>
<reference evidence="2 3" key="1">
    <citation type="submission" date="2023-11" db="EMBL/GenBank/DDBJ databases">
        <title>MicrobeMod: A computational toolkit for identifying prokaryotic methylation and restriction-modification with nanopore sequencing.</title>
        <authorList>
            <person name="Crits-Christoph A."/>
            <person name="Kang S.C."/>
            <person name="Lee H."/>
            <person name="Ostrov N."/>
        </authorList>
    </citation>
    <scope>NUCLEOTIDE SEQUENCE [LARGE SCALE GENOMIC DNA]</scope>
    <source>
        <strain evidence="2 3">ATCC 14820</strain>
    </source>
</reference>
<keyword evidence="3" id="KW-1185">Reference proteome</keyword>
<accession>A0ABU4PTS0</accession>
<evidence type="ECO:0000256" key="1">
    <source>
        <dbReference type="SAM" id="Phobius"/>
    </source>
</evidence>
<feature type="transmembrane region" description="Helical" evidence="1">
    <location>
        <begin position="110"/>
        <end position="131"/>
    </location>
</feature>
<evidence type="ECO:0000313" key="3">
    <source>
        <dbReference type="Proteomes" id="UP001279660"/>
    </source>
</evidence>
<evidence type="ECO:0000313" key="2">
    <source>
        <dbReference type="EMBL" id="MDX5986249.1"/>
    </source>
</evidence>
<feature type="transmembrane region" description="Helical" evidence="1">
    <location>
        <begin position="85"/>
        <end position="104"/>
    </location>
</feature>
<feature type="transmembrane region" description="Helical" evidence="1">
    <location>
        <begin position="143"/>
        <end position="162"/>
    </location>
</feature>
<feature type="transmembrane region" description="Helical" evidence="1">
    <location>
        <begin position="52"/>
        <end position="73"/>
    </location>
</feature>